<feature type="domain" description="Glycosyltransferase 2-like" evidence="5">
    <location>
        <begin position="39"/>
        <end position="200"/>
    </location>
</feature>
<comment type="caution">
    <text evidence="6">The sequence shown here is derived from an EMBL/GenBank/DDBJ whole genome shotgun (WGS) entry which is preliminary data.</text>
</comment>
<keyword evidence="4" id="KW-1133">Transmembrane helix</keyword>
<evidence type="ECO:0000313" key="7">
    <source>
        <dbReference type="Proteomes" id="UP000462014"/>
    </source>
</evidence>
<keyword evidence="2" id="KW-0328">Glycosyltransferase</keyword>
<dbReference type="Proteomes" id="UP000462014">
    <property type="component" value="Unassembled WGS sequence"/>
</dbReference>
<protein>
    <submittedName>
        <fullName evidence="6">Glycosyltransferase</fullName>
    </submittedName>
</protein>
<keyword evidence="4" id="KW-0472">Membrane</keyword>
<keyword evidence="4" id="KW-0812">Transmembrane</keyword>
<dbReference type="InterPro" id="IPR001173">
    <property type="entry name" value="Glyco_trans_2-like"/>
</dbReference>
<evidence type="ECO:0000259" key="5">
    <source>
        <dbReference type="Pfam" id="PF00535"/>
    </source>
</evidence>
<evidence type="ECO:0000256" key="4">
    <source>
        <dbReference type="SAM" id="Phobius"/>
    </source>
</evidence>
<feature type="transmembrane region" description="Helical" evidence="4">
    <location>
        <begin position="276"/>
        <end position="297"/>
    </location>
</feature>
<evidence type="ECO:0000256" key="2">
    <source>
        <dbReference type="ARBA" id="ARBA00022676"/>
    </source>
</evidence>
<dbReference type="Pfam" id="PF00535">
    <property type="entry name" value="Glycos_transf_2"/>
    <property type="match status" value="1"/>
</dbReference>
<dbReference type="GO" id="GO:0016757">
    <property type="term" value="F:glycosyltransferase activity"/>
    <property type="evidence" value="ECO:0007669"/>
    <property type="project" value="UniProtKB-KW"/>
</dbReference>
<evidence type="ECO:0000313" key="6">
    <source>
        <dbReference type="EMBL" id="MVN22292.1"/>
    </source>
</evidence>
<dbReference type="SUPFAM" id="SSF53448">
    <property type="entry name" value="Nucleotide-diphospho-sugar transferases"/>
    <property type="match status" value="1"/>
</dbReference>
<evidence type="ECO:0000256" key="1">
    <source>
        <dbReference type="ARBA" id="ARBA00006739"/>
    </source>
</evidence>
<feature type="transmembrane region" description="Helical" evidence="4">
    <location>
        <begin position="332"/>
        <end position="353"/>
    </location>
</feature>
<keyword evidence="3 6" id="KW-0808">Transferase</keyword>
<dbReference type="PANTHER" id="PTHR43630">
    <property type="entry name" value="POLY-BETA-1,6-N-ACETYL-D-GLUCOSAMINE SYNTHASE"/>
    <property type="match status" value="1"/>
</dbReference>
<proteinExistence type="inferred from homology"/>
<reference evidence="6 7" key="1">
    <citation type="submission" date="2019-12" db="EMBL/GenBank/DDBJ databases">
        <title>Mucilaginibacter sp. HMF7410 genome sequencing and assembly.</title>
        <authorList>
            <person name="Kang H."/>
            <person name="Cha I."/>
            <person name="Kim H."/>
            <person name="Joh K."/>
        </authorList>
    </citation>
    <scope>NUCLEOTIDE SEQUENCE [LARGE SCALE GENOMIC DNA]</scope>
    <source>
        <strain evidence="6 7">HMF7410</strain>
    </source>
</reference>
<dbReference type="EMBL" id="WPIK01000010">
    <property type="protein sequence ID" value="MVN22292.1"/>
    <property type="molecule type" value="Genomic_DNA"/>
</dbReference>
<name>A0A7K1SYA1_9SPHI</name>
<feature type="transmembrane region" description="Helical" evidence="4">
    <location>
        <begin position="303"/>
        <end position="320"/>
    </location>
</feature>
<organism evidence="6 7">
    <name type="scientific">Mucilaginibacter arboris</name>
    <dbReference type="NCBI Taxonomy" id="2682090"/>
    <lineage>
        <taxon>Bacteria</taxon>
        <taxon>Pseudomonadati</taxon>
        <taxon>Bacteroidota</taxon>
        <taxon>Sphingobacteriia</taxon>
        <taxon>Sphingobacteriales</taxon>
        <taxon>Sphingobacteriaceae</taxon>
        <taxon>Mucilaginibacter</taxon>
    </lineage>
</organism>
<dbReference type="AlphaFoldDB" id="A0A7K1SYA1"/>
<dbReference type="InterPro" id="IPR029044">
    <property type="entry name" value="Nucleotide-diphossugar_trans"/>
</dbReference>
<accession>A0A7K1SYA1</accession>
<evidence type="ECO:0000256" key="3">
    <source>
        <dbReference type="ARBA" id="ARBA00022679"/>
    </source>
</evidence>
<comment type="similarity">
    <text evidence="1">Belongs to the glycosyltransferase 2 family.</text>
</comment>
<dbReference type="Gene3D" id="3.90.550.10">
    <property type="entry name" value="Spore Coat Polysaccharide Biosynthesis Protein SpsA, Chain A"/>
    <property type="match status" value="1"/>
</dbReference>
<dbReference type="PANTHER" id="PTHR43630:SF1">
    <property type="entry name" value="POLY-BETA-1,6-N-ACETYL-D-GLUCOSAMINE SYNTHASE"/>
    <property type="match status" value="1"/>
</dbReference>
<sequence>MLFQVCFVVQLYFLFYYYNGFKFSNFISNNPAVKTLPISVVICARNEAQNLQENLPAILAQNYSDFEVVVVNDCSNDDSSHILNQFKAAYPNLKIVTVSEHKLFKTGKKFALTMGIKAAKNEYLLFTDADCKPASEQWLQLMQDGFTDQKEIVLGYSPYRKTGGLFNTFIRFETIKTAINYLSAALNNNPYMGVGRNMGYTKSLFFRSKGFAAHMHLLSGDDDLFVNQNATAFNTTVQISPETHTYSEAKDSLGSYYRQKRRHMGVGKYYRTKNRILITLDALSGFLFYTFLTVLLLLKFEPWIVGGIFIFRLVIQSIIYPKIFRKLDAADLIWWLPLLDLFYYIYLNVFGIVGSVTKNLKWK</sequence>
<keyword evidence="7" id="KW-1185">Reference proteome</keyword>
<gene>
    <name evidence="6" type="ORF">GO621_12185</name>
</gene>